<dbReference type="InterPro" id="IPR050374">
    <property type="entry name" value="RRT5_SRSF_SR"/>
</dbReference>
<feature type="compositionally biased region" description="Low complexity" evidence="3">
    <location>
        <begin position="538"/>
        <end position="552"/>
    </location>
</feature>
<evidence type="ECO:0000313" key="6">
    <source>
        <dbReference type="Proteomes" id="UP000717328"/>
    </source>
</evidence>
<dbReference type="SMART" id="SM00360">
    <property type="entry name" value="RRM"/>
    <property type="match status" value="2"/>
</dbReference>
<reference evidence="5" key="1">
    <citation type="submission" date="2021-02" db="EMBL/GenBank/DDBJ databases">
        <authorList>
            <person name="Nieuwenhuis M."/>
            <person name="Van De Peppel L.J.J."/>
        </authorList>
    </citation>
    <scope>NUCLEOTIDE SEQUENCE</scope>
    <source>
        <strain evidence="5">D49</strain>
    </source>
</reference>
<evidence type="ECO:0000256" key="1">
    <source>
        <dbReference type="ARBA" id="ARBA00022884"/>
    </source>
</evidence>
<feature type="region of interest" description="Disordered" evidence="3">
    <location>
        <begin position="279"/>
        <end position="308"/>
    </location>
</feature>
<evidence type="ECO:0000259" key="4">
    <source>
        <dbReference type="PROSITE" id="PS50102"/>
    </source>
</evidence>
<feature type="region of interest" description="Disordered" evidence="3">
    <location>
        <begin position="821"/>
        <end position="921"/>
    </location>
</feature>
<evidence type="ECO:0000256" key="2">
    <source>
        <dbReference type="PROSITE-ProRule" id="PRU00176"/>
    </source>
</evidence>
<proteinExistence type="predicted"/>
<dbReference type="Gene3D" id="3.30.70.330">
    <property type="match status" value="2"/>
</dbReference>
<feature type="domain" description="RRM" evidence="4">
    <location>
        <begin position="199"/>
        <end position="276"/>
    </location>
</feature>
<feature type="region of interest" description="Disordered" evidence="3">
    <location>
        <begin position="372"/>
        <end position="620"/>
    </location>
</feature>
<reference evidence="5" key="2">
    <citation type="submission" date="2021-10" db="EMBL/GenBank/DDBJ databases">
        <title>Phylogenomics reveals ancestral predisposition of the termite-cultivated fungus Termitomyces towards a domesticated lifestyle.</title>
        <authorList>
            <person name="Auxier B."/>
            <person name="Grum-Grzhimaylo A."/>
            <person name="Cardenas M.E."/>
            <person name="Lodge J.D."/>
            <person name="Laessoe T."/>
            <person name="Pedersen O."/>
            <person name="Smith M.E."/>
            <person name="Kuyper T.W."/>
            <person name="Franco-Molano E.A."/>
            <person name="Baroni T.J."/>
            <person name="Aanen D.K."/>
        </authorList>
    </citation>
    <scope>NUCLEOTIDE SEQUENCE</scope>
    <source>
        <strain evidence="5">D49</strain>
    </source>
</reference>
<accession>A0A9P7GKL6</accession>
<dbReference type="InterPro" id="IPR035979">
    <property type="entry name" value="RBD_domain_sf"/>
</dbReference>
<dbReference type="SUPFAM" id="SSF54928">
    <property type="entry name" value="RNA-binding domain, RBD"/>
    <property type="match status" value="2"/>
</dbReference>
<evidence type="ECO:0000313" key="5">
    <source>
        <dbReference type="EMBL" id="KAG5651756.1"/>
    </source>
</evidence>
<name>A0A9P7GKL6_9AGAR</name>
<dbReference type="PANTHER" id="PTHR23003">
    <property type="entry name" value="RNA RECOGNITION MOTIF RRM DOMAIN CONTAINING PROTEIN"/>
    <property type="match status" value="1"/>
</dbReference>
<dbReference type="OrthoDB" id="1049195at2759"/>
<feature type="compositionally biased region" description="Low complexity" evidence="3">
    <location>
        <begin position="286"/>
        <end position="305"/>
    </location>
</feature>
<feature type="compositionally biased region" description="Polar residues" evidence="3">
    <location>
        <begin position="377"/>
        <end position="387"/>
    </location>
</feature>
<dbReference type="Proteomes" id="UP000717328">
    <property type="component" value="Unassembled WGS sequence"/>
</dbReference>
<dbReference type="FunFam" id="3.30.70.330:FF:000145">
    <property type="entry name" value="Putative RNP domain-containing protein"/>
    <property type="match status" value="2"/>
</dbReference>
<dbReference type="AlphaFoldDB" id="A0A9P7GKL6"/>
<dbReference type="Pfam" id="PF00076">
    <property type="entry name" value="RRM_1"/>
    <property type="match status" value="2"/>
</dbReference>
<feature type="compositionally biased region" description="Basic and acidic residues" evidence="3">
    <location>
        <begin position="853"/>
        <end position="879"/>
    </location>
</feature>
<feature type="domain" description="RRM" evidence="4">
    <location>
        <begin position="71"/>
        <end position="148"/>
    </location>
</feature>
<dbReference type="PANTHER" id="PTHR23003:SF64">
    <property type="entry name" value="RRM DOMAIN-CONTAINING PROTEIN"/>
    <property type="match status" value="1"/>
</dbReference>
<dbReference type="EMBL" id="JABCKI010000202">
    <property type="protein sequence ID" value="KAG5651756.1"/>
    <property type="molecule type" value="Genomic_DNA"/>
</dbReference>
<dbReference type="PROSITE" id="PS50102">
    <property type="entry name" value="RRM"/>
    <property type="match status" value="2"/>
</dbReference>
<protein>
    <recommendedName>
        <fullName evidence="4">RRM domain-containing protein</fullName>
    </recommendedName>
</protein>
<dbReference type="GO" id="GO:0005737">
    <property type="term" value="C:cytoplasm"/>
    <property type="evidence" value="ECO:0007669"/>
    <property type="project" value="TreeGrafter"/>
</dbReference>
<feature type="compositionally biased region" description="Basic residues" evidence="3">
    <location>
        <begin position="489"/>
        <end position="501"/>
    </location>
</feature>
<dbReference type="GO" id="GO:0003729">
    <property type="term" value="F:mRNA binding"/>
    <property type="evidence" value="ECO:0007669"/>
    <property type="project" value="TreeGrafter"/>
</dbReference>
<dbReference type="GO" id="GO:0005634">
    <property type="term" value="C:nucleus"/>
    <property type="evidence" value="ECO:0007669"/>
    <property type="project" value="TreeGrafter"/>
</dbReference>
<feature type="compositionally biased region" description="Basic residues" evidence="3">
    <location>
        <begin position="595"/>
        <end position="617"/>
    </location>
</feature>
<comment type="caution">
    <text evidence="5">The sequence shown here is derived from an EMBL/GenBank/DDBJ whole genome shotgun (WGS) entry which is preliminary data.</text>
</comment>
<keyword evidence="6" id="KW-1185">Reference proteome</keyword>
<dbReference type="InterPro" id="IPR012677">
    <property type="entry name" value="Nucleotide-bd_a/b_plait_sf"/>
</dbReference>
<keyword evidence="1 2" id="KW-0694">RNA-binding</keyword>
<dbReference type="GO" id="GO:1990904">
    <property type="term" value="C:ribonucleoprotein complex"/>
    <property type="evidence" value="ECO:0007669"/>
    <property type="project" value="TreeGrafter"/>
</dbReference>
<feature type="compositionally biased region" description="Low complexity" evidence="3">
    <location>
        <begin position="453"/>
        <end position="479"/>
    </location>
</feature>
<organism evidence="5 6">
    <name type="scientific">Sphagnurus paluster</name>
    <dbReference type="NCBI Taxonomy" id="117069"/>
    <lineage>
        <taxon>Eukaryota</taxon>
        <taxon>Fungi</taxon>
        <taxon>Dikarya</taxon>
        <taxon>Basidiomycota</taxon>
        <taxon>Agaricomycotina</taxon>
        <taxon>Agaricomycetes</taxon>
        <taxon>Agaricomycetidae</taxon>
        <taxon>Agaricales</taxon>
        <taxon>Tricholomatineae</taxon>
        <taxon>Lyophyllaceae</taxon>
        <taxon>Sphagnurus</taxon>
    </lineage>
</organism>
<dbReference type="InterPro" id="IPR000504">
    <property type="entry name" value="RRM_dom"/>
</dbReference>
<gene>
    <name evidence="5" type="ORF">H0H81_007568</name>
</gene>
<feature type="compositionally biased region" description="Low complexity" evidence="3">
    <location>
        <begin position="393"/>
        <end position="435"/>
    </location>
</feature>
<feature type="region of interest" description="Disordered" evidence="3">
    <location>
        <begin position="942"/>
        <end position="996"/>
    </location>
</feature>
<evidence type="ECO:0000256" key="3">
    <source>
        <dbReference type="SAM" id="MobiDB-lite"/>
    </source>
</evidence>
<feature type="compositionally biased region" description="Basic and acidic residues" evidence="3">
    <location>
        <begin position="821"/>
        <end position="835"/>
    </location>
</feature>
<feature type="compositionally biased region" description="Acidic residues" evidence="3">
    <location>
        <begin position="836"/>
        <end position="852"/>
    </location>
</feature>
<sequence length="996" mass="105887">MDGIRQVFFSSSSPNLSPGPCADPLHQAHSVPLASRSPSTLTNDDIEAVIQMATSSRGPDGRPGPLKDTRTQLFVGNLPYRVRWQDLKDLFRRAGTVLRADVSLGPDNRSRGYGTVLLATAEDAGRAIDLFNGYSWQTRILEVRPDRLPPDYDANHPPPIVSGALPPSLHGPKSSEELDYSTILDIHHNFPGAISSSLRTLFVGNLPFHCQWQDLKDLFRQAGTIMRADVALGPDGRSRGFGTVTFAVESDAERAVKMFNGYEYNGRMLKVNHDKFNQPAQPTALSAGATPSSSMSPMSISPAPSVRSAPDARVFQGRSLASFAQPSNTMHNLGLGAPSSNAPSPFQWISQQNQLEAKPRDERELFSSFQRMGLGSRMSSTQSSYTIQGPGPVMSRSTSTSSSTKPPSVMTSTSSISAVSSSSSVADPASTSSTTEKPLQPLPPSLARHRRLSSSQQQQSGVPSPTSSTSSSTPLKQPLQPQPQPPTRASHRSPSSHHPRHPGPISLPPPPSATAFPLHHHNHNPGMPPHGISMVGFSPLHHPLGSPSSPLFHPHHMSHQQQIPHQMTPHGLPPITPSMPSFNFLPPAASPSSKHNTHPAHAHPQHQHQHQHQHAHTHYSPYTHTHALPLPLPSPLGMGMGIGMVHMLMQTPGSPVAPHPHPHPLHHAHPHAPFGITPLSPPASATVPTFAAAAAAGKNSSTSTQYAAAFSPGVAMSPGAFYGRPGGAAPNPMINPAVGAPVHVHHQQPAVGGGVLGGGGGGNGDANANAVFYSTAAGGVREPTGYFDGVGGSGGGYFPPVFVENGDGKSEDVLGNELMKDIDEDRVGEPEREGELQEEVEEEEDHTEELEQEQERGCVSRDEVDEVVLDKERPREERVRRHSSSTAAKPWQTPGDLRVWEGREPPATATKGKAKDARTAPKGGGLLGLEFEFELGLGEGLGDVQDGGGAPPVILRTHSMSSKKKPPEMTPAALSTLGRSGSDPIRSAGDMDAAVE</sequence>